<keyword evidence="1" id="KW-1133">Transmembrane helix</keyword>
<evidence type="ECO:0000313" key="2">
    <source>
        <dbReference type="Ensembl" id="ENSSFOP00015045001.1"/>
    </source>
</evidence>
<dbReference type="Pfam" id="PF15125">
    <property type="entry name" value="TMEM238"/>
    <property type="match status" value="1"/>
</dbReference>
<keyword evidence="1" id="KW-0472">Membrane</keyword>
<dbReference type="Ensembl" id="ENSSFOT00015040613.1">
    <property type="protein sequence ID" value="ENSSFOP00015045001.1"/>
    <property type="gene ID" value="ENSSFOG00015030023.1"/>
</dbReference>
<keyword evidence="1" id="KW-0812">Transmembrane</keyword>
<reference evidence="2" key="2">
    <citation type="submission" date="2025-08" db="UniProtKB">
        <authorList>
            <consortium name="Ensembl"/>
        </authorList>
    </citation>
    <scope>IDENTIFICATION</scope>
</reference>
<keyword evidence="3" id="KW-1185">Reference proteome</keyword>
<protein>
    <recommendedName>
        <fullName evidence="4">Transmembrane protein 238-like</fullName>
    </recommendedName>
</protein>
<dbReference type="PANTHER" id="PTHR28613">
    <property type="entry name" value="SI:CH211-232M10.4-RELATED"/>
    <property type="match status" value="1"/>
</dbReference>
<reference evidence="2" key="3">
    <citation type="submission" date="2025-09" db="UniProtKB">
        <authorList>
            <consortium name="Ensembl"/>
        </authorList>
    </citation>
    <scope>IDENTIFICATION</scope>
</reference>
<evidence type="ECO:0000256" key="1">
    <source>
        <dbReference type="SAM" id="Phobius"/>
    </source>
</evidence>
<dbReference type="OrthoDB" id="9047238at2759"/>
<accession>A0A8C9T4D0</accession>
<feature type="transmembrane region" description="Helical" evidence="1">
    <location>
        <begin position="45"/>
        <end position="66"/>
    </location>
</feature>
<evidence type="ECO:0000313" key="3">
    <source>
        <dbReference type="Proteomes" id="UP000694397"/>
    </source>
</evidence>
<dbReference type="InterPro" id="IPR029365">
    <property type="entry name" value="TMEM238"/>
</dbReference>
<dbReference type="GeneTree" id="ENSGT00940000162720"/>
<dbReference type="PANTHER" id="PTHR28613:SF7">
    <property type="entry name" value="TRANSMEMBRANE PROTEIN 238"/>
    <property type="match status" value="1"/>
</dbReference>
<evidence type="ECO:0008006" key="4">
    <source>
        <dbReference type="Google" id="ProtNLM"/>
    </source>
</evidence>
<feature type="transmembrane region" description="Helical" evidence="1">
    <location>
        <begin position="12"/>
        <end position="33"/>
    </location>
</feature>
<reference evidence="2 3" key="1">
    <citation type="submission" date="2019-04" db="EMBL/GenBank/DDBJ databases">
        <authorList>
            <consortium name="Wellcome Sanger Institute Data Sharing"/>
        </authorList>
    </citation>
    <scope>NUCLEOTIDE SEQUENCE [LARGE SCALE GENOMIC DNA]</scope>
</reference>
<organism evidence="2 3">
    <name type="scientific">Scleropages formosus</name>
    <name type="common">Asian bonytongue</name>
    <name type="synonym">Osteoglossum formosum</name>
    <dbReference type="NCBI Taxonomy" id="113540"/>
    <lineage>
        <taxon>Eukaryota</taxon>
        <taxon>Metazoa</taxon>
        <taxon>Chordata</taxon>
        <taxon>Craniata</taxon>
        <taxon>Vertebrata</taxon>
        <taxon>Euteleostomi</taxon>
        <taxon>Actinopterygii</taxon>
        <taxon>Neopterygii</taxon>
        <taxon>Teleostei</taxon>
        <taxon>Osteoglossocephala</taxon>
        <taxon>Osteoglossomorpha</taxon>
        <taxon>Osteoglossiformes</taxon>
        <taxon>Osteoglossidae</taxon>
        <taxon>Scleropages</taxon>
    </lineage>
</organism>
<name>A0A8C9T4D0_SCLFO</name>
<proteinExistence type="predicted"/>
<sequence length="119" mass="13618">MALKCVGRCVVLFCLAVCFDVIGLVVLLIGIFANLQLDGRFYGDFLIYTGSIVVFLSLIWWILWYAGNVQLVLEDPHALKADRFACINQILSIPETHYILYILKHDIILNTYKYVQKFG</sequence>
<dbReference type="Proteomes" id="UP000694397">
    <property type="component" value="Chromosome 20"/>
</dbReference>
<dbReference type="AlphaFoldDB" id="A0A8C9T4D0"/>